<proteinExistence type="predicted"/>
<organism evidence="1 2">
    <name type="scientific">Cellulomonas xiejunii</name>
    <dbReference type="NCBI Taxonomy" id="2968083"/>
    <lineage>
        <taxon>Bacteria</taxon>
        <taxon>Bacillati</taxon>
        <taxon>Actinomycetota</taxon>
        <taxon>Actinomycetes</taxon>
        <taxon>Micrococcales</taxon>
        <taxon>Cellulomonadaceae</taxon>
        <taxon>Cellulomonas</taxon>
    </lineage>
</organism>
<evidence type="ECO:0000313" key="2">
    <source>
        <dbReference type="Proteomes" id="UP001316384"/>
    </source>
</evidence>
<accession>A0ABY5KPD4</accession>
<dbReference type="SUPFAM" id="SSF47598">
    <property type="entry name" value="Ribbon-helix-helix"/>
    <property type="match status" value="1"/>
</dbReference>
<dbReference type="InterPro" id="IPR010985">
    <property type="entry name" value="Ribbon_hlx_hlx"/>
</dbReference>
<evidence type="ECO:0000313" key="1">
    <source>
        <dbReference type="EMBL" id="UUI72357.1"/>
    </source>
</evidence>
<dbReference type="Proteomes" id="UP001316384">
    <property type="component" value="Chromosome"/>
</dbReference>
<dbReference type="RefSeq" id="WP_256769419.1">
    <property type="nucleotide sequence ID" value="NZ_CP101987.1"/>
</dbReference>
<sequence length="86" mass="9787">MFDDVGVRWWHSDTEEVGMSTMSLRMSDEDSALLRRLAERENRSMNDTAILAIRRLAEQTVVEDAFADAVSKVAERDATLLDLLSR</sequence>
<gene>
    <name evidence="1" type="ORF">NP048_02485</name>
</gene>
<dbReference type="EMBL" id="CP101987">
    <property type="protein sequence ID" value="UUI72357.1"/>
    <property type="molecule type" value="Genomic_DNA"/>
</dbReference>
<protein>
    <recommendedName>
        <fullName evidence="3">Ribbon-helix-helix protein, CopG family</fullName>
    </recommendedName>
</protein>
<reference evidence="1 2" key="1">
    <citation type="submission" date="2022-07" db="EMBL/GenBank/DDBJ databases">
        <title>Novel species in genus cellulomonas.</title>
        <authorList>
            <person name="Ye L."/>
        </authorList>
    </citation>
    <scope>NUCLEOTIDE SEQUENCE [LARGE SCALE GENOMIC DNA]</scope>
    <source>
        <strain evidence="2">zg-B89</strain>
    </source>
</reference>
<name>A0ABY5KPD4_9CELL</name>
<evidence type="ECO:0008006" key="3">
    <source>
        <dbReference type="Google" id="ProtNLM"/>
    </source>
</evidence>
<keyword evidence="2" id="KW-1185">Reference proteome</keyword>